<dbReference type="InterPro" id="IPR023707">
    <property type="entry name" value="OM_assembly_BamA"/>
</dbReference>
<keyword evidence="6" id="KW-0998">Cell outer membrane</keyword>
<feature type="domain" description="POTRA" evidence="9">
    <location>
        <begin position="186"/>
        <end position="274"/>
    </location>
</feature>
<dbReference type="KEGG" id="trc:DYE49_07710"/>
<dbReference type="NCBIfam" id="TIGR03303">
    <property type="entry name" value="OM_YaeT"/>
    <property type="match status" value="1"/>
</dbReference>
<evidence type="ECO:0000256" key="6">
    <source>
        <dbReference type="ARBA" id="ARBA00023237"/>
    </source>
</evidence>
<dbReference type="AlphaFoldDB" id="A0A840SEE1"/>
<evidence type="ECO:0000256" key="5">
    <source>
        <dbReference type="ARBA" id="ARBA00023136"/>
    </source>
</evidence>
<dbReference type="PANTHER" id="PTHR12815">
    <property type="entry name" value="SORTING AND ASSEMBLY MACHINERY SAMM50 PROTEIN FAMILY MEMBER"/>
    <property type="match status" value="1"/>
</dbReference>
<dbReference type="Proteomes" id="UP000578697">
    <property type="component" value="Unassembled WGS sequence"/>
</dbReference>
<dbReference type="EMBL" id="JACHFR010000001">
    <property type="protein sequence ID" value="MBB5217933.1"/>
    <property type="molecule type" value="Genomic_DNA"/>
</dbReference>
<dbReference type="PANTHER" id="PTHR12815:SF18">
    <property type="entry name" value="SORTING AND ASSEMBLY MACHINERY COMPONENT 50 HOMOLOG"/>
    <property type="match status" value="1"/>
</dbReference>
<evidence type="ECO:0000256" key="2">
    <source>
        <dbReference type="ARBA" id="ARBA00022452"/>
    </source>
</evidence>
<dbReference type="PROSITE" id="PS51779">
    <property type="entry name" value="POTRA"/>
    <property type="match status" value="3"/>
</dbReference>
<dbReference type="RefSeq" id="WP_184651373.1">
    <property type="nucleotide sequence ID" value="NZ_JACHFR010000001.1"/>
</dbReference>
<comment type="subcellular location">
    <subcellularLocation>
        <location evidence="1">Membrane</location>
    </subcellularLocation>
</comment>
<feature type="domain" description="POTRA" evidence="9">
    <location>
        <begin position="358"/>
        <end position="431"/>
    </location>
</feature>
<dbReference type="Pfam" id="PF01103">
    <property type="entry name" value="Omp85"/>
    <property type="match status" value="1"/>
</dbReference>
<proteinExistence type="predicted"/>
<organism evidence="10 12">
    <name type="scientific">Treponema rectale</name>
    <dbReference type="NCBI Taxonomy" id="744512"/>
    <lineage>
        <taxon>Bacteria</taxon>
        <taxon>Pseudomonadati</taxon>
        <taxon>Spirochaetota</taxon>
        <taxon>Spirochaetia</taxon>
        <taxon>Spirochaetales</taxon>
        <taxon>Treponemataceae</taxon>
        <taxon>Treponema</taxon>
    </lineage>
</organism>
<keyword evidence="2" id="KW-1134">Transmembrane beta strand</keyword>
<dbReference type="GO" id="GO:0009279">
    <property type="term" value="C:cell outer membrane"/>
    <property type="evidence" value="ECO:0007669"/>
    <property type="project" value="UniProtKB-UniRule"/>
</dbReference>
<sequence length="823" mass="94395">MRFKHGFFAAVLLLAGLVSAPVFAQEEWYYNKPVKTITFENLKNIKSKDLDGIVSSYINKNFTDELISELYDKMFALDYFSDVEVQAQPGKDKGKSVNIVIKVVELPIITRIVFQGNSEIHTSELKDVILSKERDVYKQANLWADERAVRNHYIDSGYNEVKVRCYIERQGEDIIEHISISEGNKTIVKKINFNGNVVVTAKTLKSKISLKEAGLFSEGAFQEASLTADSKAIVDYYKDRGYVDAKVLNVKQEPVLNEKKQRKEIYITFEIQEGSQYTFGGITFEGNKVFSTDTLEKLVALKTGDIYKESRFVRTRWAVQNLYYENGYTSNQFVPEVNKDTENKVISYVLRIYENPRSHVEHVIINGNTKTKDYVIRREIPVEPGDIFSNTKIMTAFRSLNNLQYFSSVQPDVQQGSESDLVDIIFNVEEQGTTQLDFGFTFSGMSDPDAFPVALYAKIQNSNVFGEGKTLSLGTTLSTTEQSVNMGYGQNWLFGKPISVGFNIGYSHSTNYALRNYFDFYSGEINDDNYYMEYEQHEFNLGTSLGYRWVKDFGTLTLKGGITGSLIDNIYDDDRFVPYDSSISQYCNNWEPKNSVWSSFSFDARDSSYDPSTGWFGSQRVAWYGLLPEGIFGFAPEWGEKEFYLRTDTKLERYFTLLNLPVSETWNFKLVFMGYTGLSMQFPFFDTSIKRSNQLYIDGMFNGRGWEIYNTDEGRGCTVWSNYAEIRMPLVPGVLAIDGFFDAIAIKDSVSDFFSGLTDDDWYYSFGPSIRFTIPQLPIRLLFANTFRVQNGNVVWCDQDGDPNSNKWYSNFHFKFSFTNINY</sequence>
<dbReference type="Gene3D" id="3.10.20.310">
    <property type="entry name" value="membrane protein fhac"/>
    <property type="match status" value="5"/>
</dbReference>
<evidence type="ECO:0000256" key="7">
    <source>
        <dbReference type="NCBIfam" id="TIGR03303"/>
    </source>
</evidence>
<keyword evidence="8" id="KW-0732">Signal</keyword>
<keyword evidence="5" id="KW-0472">Membrane</keyword>
<feature type="signal peptide" evidence="8">
    <location>
        <begin position="1"/>
        <end position="24"/>
    </location>
</feature>
<evidence type="ECO:0000313" key="11">
    <source>
        <dbReference type="EMBL" id="QOS40349.1"/>
    </source>
</evidence>
<keyword evidence="4" id="KW-0677">Repeat</keyword>
<dbReference type="Proteomes" id="UP000593591">
    <property type="component" value="Chromosome"/>
</dbReference>
<dbReference type="Gene3D" id="2.40.160.50">
    <property type="entry name" value="membrane protein fhac: a member of the omp85/tpsb transporter family"/>
    <property type="match status" value="1"/>
</dbReference>
<evidence type="ECO:0000313" key="10">
    <source>
        <dbReference type="EMBL" id="MBB5217933.1"/>
    </source>
</evidence>
<dbReference type="InterPro" id="IPR039910">
    <property type="entry name" value="D15-like"/>
</dbReference>
<accession>A0A840SEE1</accession>
<dbReference type="PIRSF" id="PIRSF006076">
    <property type="entry name" value="OM_assembly_OMP85"/>
    <property type="match status" value="1"/>
</dbReference>
<evidence type="ECO:0000313" key="13">
    <source>
        <dbReference type="Proteomes" id="UP000593591"/>
    </source>
</evidence>
<reference evidence="11 13" key="1">
    <citation type="submission" date="2018-08" db="EMBL/GenBank/DDBJ databases">
        <title>The first complete genome of Treponema rectale (CHPAT), a commensal spirochete of the bovine rectum.</title>
        <authorList>
            <person name="Staton G.J."/>
            <person name="Clegg S.R."/>
            <person name="Carter S.D."/>
            <person name="Radford A.D."/>
            <person name="Darby A."/>
            <person name="Hall N."/>
            <person name="Birtles R.J."/>
            <person name="Evans N.J."/>
        </authorList>
    </citation>
    <scope>NUCLEOTIDE SEQUENCE [LARGE SCALE GENOMIC DNA]</scope>
    <source>
        <strain evidence="11 13">CHPA</strain>
    </source>
</reference>
<dbReference type="EMBL" id="CP031517">
    <property type="protein sequence ID" value="QOS40349.1"/>
    <property type="molecule type" value="Genomic_DNA"/>
</dbReference>
<protein>
    <recommendedName>
        <fullName evidence="7">Outer membrane protein assembly factor BamA</fullName>
    </recommendedName>
</protein>
<evidence type="ECO:0000259" key="9">
    <source>
        <dbReference type="PROSITE" id="PS51779"/>
    </source>
</evidence>
<evidence type="ECO:0000256" key="8">
    <source>
        <dbReference type="SAM" id="SignalP"/>
    </source>
</evidence>
<dbReference type="GO" id="GO:0071709">
    <property type="term" value="P:membrane assembly"/>
    <property type="evidence" value="ECO:0007669"/>
    <property type="project" value="InterPro"/>
</dbReference>
<gene>
    <name evidence="11" type="primary">bamA</name>
    <name evidence="11" type="ORF">DYE49_07710</name>
    <name evidence="10" type="ORF">HNP77_000277</name>
</gene>
<feature type="chain" id="PRO_5036240806" description="Outer membrane protein assembly factor BamA" evidence="8">
    <location>
        <begin position="25"/>
        <end position="823"/>
    </location>
</feature>
<evidence type="ECO:0000256" key="4">
    <source>
        <dbReference type="ARBA" id="ARBA00022737"/>
    </source>
</evidence>
<evidence type="ECO:0000256" key="3">
    <source>
        <dbReference type="ARBA" id="ARBA00022692"/>
    </source>
</evidence>
<dbReference type="Pfam" id="PF07244">
    <property type="entry name" value="POTRA"/>
    <property type="match status" value="5"/>
</dbReference>
<keyword evidence="12" id="KW-1185">Reference proteome</keyword>
<evidence type="ECO:0000313" key="12">
    <source>
        <dbReference type="Proteomes" id="UP000578697"/>
    </source>
</evidence>
<feature type="domain" description="POTRA" evidence="9">
    <location>
        <begin position="32"/>
        <end position="106"/>
    </location>
</feature>
<name>A0A840SEE1_9SPIR</name>
<dbReference type="InterPro" id="IPR010827">
    <property type="entry name" value="BamA/TamA_POTRA"/>
</dbReference>
<dbReference type="InterPro" id="IPR000184">
    <property type="entry name" value="Bac_surfAg_D15"/>
</dbReference>
<reference evidence="10 12" key="2">
    <citation type="submission" date="2020-08" db="EMBL/GenBank/DDBJ databases">
        <title>Genomic Encyclopedia of Type Strains, Phase IV (KMG-IV): sequencing the most valuable type-strain genomes for metagenomic binning, comparative biology and taxonomic classification.</title>
        <authorList>
            <person name="Goeker M."/>
        </authorList>
    </citation>
    <scope>NUCLEOTIDE SEQUENCE [LARGE SCALE GENOMIC DNA]</scope>
    <source>
        <strain evidence="10 12">DSM 103679</strain>
    </source>
</reference>
<dbReference type="InterPro" id="IPR034746">
    <property type="entry name" value="POTRA"/>
</dbReference>
<keyword evidence="3" id="KW-0812">Transmembrane</keyword>
<evidence type="ECO:0000256" key="1">
    <source>
        <dbReference type="ARBA" id="ARBA00004370"/>
    </source>
</evidence>